<dbReference type="GO" id="GO:0015232">
    <property type="term" value="F:heme transmembrane transporter activity"/>
    <property type="evidence" value="ECO:0007669"/>
    <property type="project" value="InterPro"/>
</dbReference>
<reference evidence="7 8" key="1">
    <citation type="submission" date="2016-10" db="EMBL/GenBank/DDBJ databases">
        <authorList>
            <person name="de Groot N.N."/>
        </authorList>
    </citation>
    <scope>NUCLEOTIDE SEQUENCE [LARGE SCALE GENOMIC DNA]</scope>
    <source>
        <strain evidence="7 8">S137</strain>
    </source>
</reference>
<feature type="transmembrane region" description="Helical" evidence="3">
    <location>
        <begin position="377"/>
        <end position="399"/>
    </location>
</feature>
<name>A0A1H0SG87_SELRU</name>
<evidence type="ECO:0000259" key="6">
    <source>
        <dbReference type="Pfam" id="PF16327"/>
    </source>
</evidence>
<dbReference type="RefSeq" id="WP_074572420.1">
    <property type="nucleotide sequence ID" value="NZ_FNJQ01000017.1"/>
</dbReference>
<organism evidence="7 8">
    <name type="scientific">Selenomonas ruminantium</name>
    <dbReference type="NCBI Taxonomy" id="971"/>
    <lineage>
        <taxon>Bacteria</taxon>
        <taxon>Bacillati</taxon>
        <taxon>Bacillota</taxon>
        <taxon>Negativicutes</taxon>
        <taxon>Selenomonadales</taxon>
        <taxon>Selenomonadaceae</taxon>
        <taxon>Selenomonas</taxon>
    </lineage>
</organism>
<dbReference type="AlphaFoldDB" id="A0A1H0SG87"/>
<feature type="transmembrane region" description="Helical" evidence="3">
    <location>
        <begin position="32"/>
        <end position="54"/>
    </location>
</feature>
<proteinExistence type="inferred from homology"/>
<feature type="transmembrane region" description="Helical" evidence="3">
    <location>
        <begin position="89"/>
        <end position="105"/>
    </location>
</feature>
<feature type="signal peptide" evidence="4">
    <location>
        <begin position="1"/>
        <end position="22"/>
    </location>
</feature>
<accession>A0A1H0SG87</accession>
<dbReference type="EMBL" id="FNJQ01000017">
    <property type="protein sequence ID" value="SDP40744.1"/>
    <property type="molecule type" value="Genomic_DNA"/>
</dbReference>
<evidence type="ECO:0000256" key="3">
    <source>
        <dbReference type="SAM" id="Phobius"/>
    </source>
</evidence>
<dbReference type="InterPro" id="IPR003567">
    <property type="entry name" value="Cyt_c_biogenesis"/>
</dbReference>
<dbReference type="Proteomes" id="UP000182412">
    <property type="component" value="Unassembled WGS sequence"/>
</dbReference>
<comment type="similarity">
    <text evidence="1">Belongs to the CcmF/CycK/Ccl1/NrfE/CcsA family.</text>
</comment>
<feature type="transmembrane region" description="Helical" evidence="3">
    <location>
        <begin position="298"/>
        <end position="317"/>
    </location>
</feature>
<dbReference type="Pfam" id="PF01578">
    <property type="entry name" value="Cytochrom_C_asm"/>
    <property type="match status" value="1"/>
</dbReference>
<evidence type="ECO:0000256" key="2">
    <source>
        <dbReference type="ARBA" id="ARBA00022748"/>
    </source>
</evidence>
<sequence>MVGVISLALTLALSLAAVLSFAAQSERTVKWGRFLTIGAFLTALIASIYLLVLIFQDRFDIAYVASYSSKELSSIYKFSAFWAGQQGSFLLWLLIHGAAGLYLAVRRELSAAGMAVYMALMALLTVLVMAKSPFVPNENVVENGMGLNPLLQDPWMAIHPPIIFIGYALLAIPLVYSAAALLTGQKGKEWLPAARRWALVGWSFLGAGIFIGGYWAYKVLGWGGFWGWDPVENSSLVPWLVAGIFVHVLRVAQIREAAITMVHLAGIFAYALVLYGTFLTRSGILGDFSVHSFAGTSIGMTIAVANGLVLLAGLLLLMVRAKSLPQGEYYPAYGSREFIVLLGALLLVFMSAIIFLGMSMPLFTQLLGKPAAVDTDFYVRTTMPLAIAMLLTISCALLRGYGEGKILAGGLPLIALGIVGAGCGYAAGVRQFMPLLLAAASLMALGATVISWRRHGINNGGMIAHAGLALSLLAIVLAGSGSQSYSREMTVGESYEIFGHDVTFMGQEFMDGGKEKYYVYQVDGQEVKALTKLRANGEDAAREPAIAKGLGGDVYLAPTPPQDNGRMQMILKQGHMSMDEDFAYRFEKVSVEKNEQGGMTVTADVAITDGNTVEHADLVLVGTRDGGTAKPVEIYGGQKRLRLTGVTQNQKQIRIESMPSVEAESKQPITTNVSVKPCIWLLWLGSIMVCVGTLWAVKRF</sequence>
<keyword evidence="3" id="KW-0472">Membrane</keyword>
<feature type="transmembrane region" description="Helical" evidence="3">
    <location>
        <begin position="433"/>
        <end position="450"/>
    </location>
</feature>
<dbReference type="GO" id="GO:0020037">
    <property type="term" value="F:heme binding"/>
    <property type="evidence" value="ECO:0007669"/>
    <property type="project" value="InterPro"/>
</dbReference>
<feature type="chain" id="PRO_5010219858" evidence="4">
    <location>
        <begin position="23"/>
        <end position="700"/>
    </location>
</feature>
<keyword evidence="3" id="KW-0812">Transmembrane</keyword>
<feature type="transmembrane region" description="Helical" evidence="3">
    <location>
        <begin position="338"/>
        <end position="357"/>
    </location>
</feature>
<dbReference type="OrthoDB" id="9761451at2"/>
<keyword evidence="3" id="KW-1133">Transmembrane helix</keyword>
<keyword evidence="4" id="KW-0732">Signal</keyword>
<feature type="transmembrane region" description="Helical" evidence="3">
    <location>
        <begin position="197"/>
        <end position="216"/>
    </location>
</feature>
<evidence type="ECO:0000313" key="8">
    <source>
        <dbReference type="Proteomes" id="UP000182412"/>
    </source>
</evidence>
<feature type="transmembrane region" description="Helical" evidence="3">
    <location>
        <begin position="406"/>
        <end position="427"/>
    </location>
</feature>
<feature type="transmembrane region" description="Helical" evidence="3">
    <location>
        <begin position="117"/>
        <end position="135"/>
    </location>
</feature>
<evidence type="ECO:0000313" key="7">
    <source>
        <dbReference type="EMBL" id="SDP40744.1"/>
    </source>
</evidence>
<evidence type="ECO:0000256" key="4">
    <source>
        <dbReference type="SAM" id="SignalP"/>
    </source>
</evidence>
<feature type="transmembrane region" description="Helical" evidence="3">
    <location>
        <begin position="679"/>
        <end position="697"/>
    </location>
</feature>
<dbReference type="PANTHER" id="PTHR43653">
    <property type="entry name" value="CYTOCHROME C ASSEMBLY PROTEIN-RELATED"/>
    <property type="match status" value="1"/>
</dbReference>
<evidence type="ECO:0000256" key="1">
    <source>
        <dbReference type="ARBA" id="ARBA00009186"/>
    </source>
</evidence>
<feature type="transmembrane region" description="Helical" evidence="3">
    <location>
        <begin position="259"/>
        <end position="278"/>
    </location>
</feature>
<dbReference type="InterPro" id="IPR002541">
    <property type="entry name" value="Cyt_c_assembly"/>
</dbReference>
<feature type="domain" description="Cytochrome c-type biogenesis protein CcmF C-terminal" evidence="6">
    <location>
        <begin position="309"/>
        <end position="568"/>
    </location>
</feature>
<feature type="transmembrane region" description="Helical" evidence="3">
    <location>
        <begin position="462"/>
        <end position="481"/>
    </location>
</feature>
<dbReference type="PRINTS" id="PR01410">
    <property type="entry name" value="CCBIOGENESIS"/>
</dbReference>
<evidence type="ECO:0000259" key="5">
    <source>
        <dbReference type="Pfam" id="PF01578"/>
    </source>
</evidence>
<feature type="transmembrane region" description="Helical" evidence="3">
    <location>
        <begin position="155"/>
        <end position="176"/>
    </location>
</feature>
<feature type="transmembrane region" description="Helical" evidence="3">
    <location>
        <begin position="236"/>
        <end position="252"/>
    </location>
</feature>
<dbReference type="InterPro" id="IPR032523">
    <property type="entry name" value="CcmF_C"/>
</dbReference>
<dbReference type="GO" id="GO:0016020">
    <property type="term" value="C:membrane"/>
    <property type="evidence" value="ECO:0007669"/>
    <property type="project" value="InterPro"/>
</dbReference>
<dbReference type="GO" id="GO:0017004">
    <property type="term" value="P:cytochrome complex assembly"/>
    <property type="evidence" value="ECO:0007669"/>
    <property type="project" value="UniProtKB-KW"/>
</dbReference>
<dbReference type="PANTHER" id="PTHR43653:SF1">
    <property type="entry name" value="CYTOCHROME C-TYPE BIOGENESIS PROTEIN CCMF"/>
    <property type="match status" value="1"/>
</dbReference>
<dbReference type="Pfam" id="PF16327">
    <property type="entry name" value="CcmF_C"/>
    <property type="match status" value="1"/>
</dbReference>
<gene>
    <name evidence="7" type="ORF">SAMN05216366_11759</name>
</gene>
<feature type="domain" description="Cytochrome c assembly protein" evidence="5">
    <location>
        <begin position="86"/>
        <end position="283"/>
    </location>
</feature>
<protein>
    <submittedName>
        <fullName evidence="7">Cytochrome c-type biogenesis protein CcmF</fullName>
    </submittedName>
</protein>
<keyword evidence="2" id="KW-0201">Cytochrome c-type biogenesis</keyword>